<evidence type="ECO:0000256" key="7">
    <source>
        <dbReference type="ARBA" id="ARBA00023136"/>
    </source>
</evidence>
<evidence type="ECO:0000256" key="9">
    <source>
        <dbReference type="ARBA" id="ARBA00023289"/>
    </source>
</evidence>
<dbReference type="GO" id="GO:0005886">
    <property type="term" value="C:plasma membrane"/>
    <property type="evidence" value="ECO:0007669"/>
    <property type="project" value="UniProtKB-SubCell"/>
</dbReference>
<evidence type="ECO:0000256" key="6">
    <source>
        <dbReference type="ARBA" id="ARBA00023134"/>
    </source>
</evidence>
<dbReference type="PROSITE" id="PS51421">
    <property type="entry name" value="RAS"/>
    <property type="match status" value="1"/>
</dbReference>
<dbReference type="SUPFAM" id="SSF52540">
    <property type="entry name" value="P-loop containing nucleoside triphosphate hydrolases"/>
    <property type="match status" value="1"/>
</dbReference>
<keyword evidence="4" id="KW-0488">Methylation</keyword>
<keyword evidence="6" id="KW-0342">GTP-binding</keyword>
<dbReference type="EMBL" id="JAANQT010002286">
    <property type="protein sequence ID" value="KAG1302749.1"/>
    <property type="molecule type" value="Genomic_DNA"/>
</dbReference>
<dbReference type="SMART" id="SM00174">
    <property type="entry name" value="RHO"/>
    <property type="match status" value="1"/>
</dbReference>
<dbReference type="PROSITE" id="PS51419">
    <property type="entry name" value="RAB"/>
    <property type="match status" value="1"/>
</dbReference>
<organism evidence="10 11">
    <name type="scientific">Rhizopus oryzae</name>
    <name type="common">Mucormycosis agent</name>
    <name type="synonym">Rhizopus arrhizus var. delemar</name>
    <dbReference type="NCBI Taxonomy" id="64495"/>
    <lineage>
        <taxon>Eukaryota</taxon>
        <taxon>Fungi</taxon>
        <taxon>Fungi incertae sedis</taxon>
        <taxon>Mucoromycota</taxon>
        <taxon>Mucoromycotina</taxon>
        <taxon>Mucoromycetes</taxon>
        <taxon>Mucorales</taxon>
        <taxon>Mucorineae</taxon>
        <taxon>Rhizopodaceae</taxon>
        <taxon>Rhizopus</taxon>
    </lineage>
</organism>
<dbReference type="PROSITE" id="PS51420">
    <property type="entry name" value="RHO"/>
    <property type="match status" value="1"/>
</dbReference>
<reference evidence="10" key="1">
    <citation type="journal article" date="2020" name="Microb. Genom.">
        <title>Genetic diversity of clinical and environmental Mucorales isolates obtained from an investigation of mucormycosis cases among solid organ transplant recipients.</title>
        <authorList>
            <person name="Nguyen M.H."/>
            <person name="Kaul D."/>
            <person name="Muto C."/>
            <person name="Cheng S.J."/>
            <person name="Richter R.A."/>
            <person name="Bruno V.M."/>
            <person name="Liu G."/>
            <person name="Beyhan S."/>
            <person name="Sundermann A.J."/>
            <person name="Mounaud S."/>
            <person name="Pasculle A.W."/>
            <person name="Nierman W.C."/>
            <person name="Driscoll E."/>
            <person name="Cumbie R."/>
            <person name="Clancy C.J."/>
            <person name="Dupont C.L."/>
        </authorList>
    </citation>
    <scope>NUCLEOTIDE SEQUENCE</scope>
    <source>
        <strain evidence="10">GL11</strain>
    </source>
</reference>
<dbReference type="InterPro" id="IPR027417">
    <property type="entry name" value="P-loop_NTPase"/>
</dbReference>
<evidence type="ECO:0000256" key="4">
    <source>
        <dbReference type="ARBA" id="ARBA00022481"/>
    </source>
</evidence>
<dbReference type="NCBIfam" id="TIGR00231">
    <property type="entry name" value="small_GTP"/>
    <property type="match status" value="1"/>
</dbReference>
<evidence type="ECO:0000256" key="8">
    <source>
        <dbReference type="ARBA" id="ARBA00023288"/>
    </source>
</evidence>
<name>A0A9P7BMX1_RHIOR</name>
<dbReference type="InterPro" id="IPR005225">
    <property type="entry name" value="Small_GTP-bd"/>
</dbReference>
<comment type="subcellular location">
    <subcellularLocation>
        <location evidence="1">Cell membrane</location>
        <topology evidence="1">Lipid-anchor</topology>
        <orientation evidence="1">Cytoplasmic side</orientation>
    </subcellularLocation>
</comment>
<keyword evidence="8" id="KW-0449">Lipoprotein</keyword>
<dbReference type="GO" id="GO:0005525">
    <property type="term" value="F:GTP binding"/>
    <property type="evidence" value="ECO:0007669"/>
    <property type="project" value="UniProtKB-KW"/>
</dbReference>
<dbReference type="FunFam" id="3.40.50.300:FF:000983">
    <property type="entry name" value="Rho family GTPase"/>
    <property type="match status" value="1"/>
</dbReference>
<dbReference type="InterPro" id="IPR001806">
    <property type="entry name" value="Small_GTPase"/>
</dbReference>
<dbReference type="PANTHER" id="PTHR24072">
    <property type="entry name" value="RHO FAMILY GTPASE"/>
    <property type="match status" value="1"/>
</dbReference>
<evidence type="ECO:0000256" key="2">
    <source>
        <dbReference type="ARBA" id="ARBA00010142"/>
    </source>
</evidence>
<keyword evidence="3" id="KW-1003">Cell membrane</keyword>
<keyword evidence="9" id="KW-0636">Prenylation</keyword>
<comment type="caution">
    <text evidence="10">The sequence shown here is derived from an EMBL/GenBank/DDBJ whole genome shotgun (WGS) entry which is preliminary data.</text>
</comment>
<evidence type="ECO:0000256" key="3">
    <source>
        <dbReference type="ARBA" id="ARBA00022475"/>
    </source>
</evidence>
<dbReference type="GO" id="GO:0003924">
    <property type="term" value="F:GTPase activity"/>
    <property type="evidence" value="ECO:0007669"/>
    <property type="project" value="InterPro"/>
</dbReference>
<dbReference type="PRINTS" id="PR00449">
    <property type="entry name" value="RASTRNSFRMNG"/>
</dbReference>
<sequence>MSCCELSDDEAIKRKIVIIGDGACGKTCLLSVFCKGSFPTTQYIPTIFETAVKDMTVDSKNIAAELWDTAGQEDYDRLRTLSYPDSDVIIVTFSVDIPESLENITEKWVPEVKRYCPGLPIILVACKIDLREDQTVIEELSKQSEQVTSYQQGATVARQIGAYKYIECSAKLGQGVQEVFISAVRSTLKQSSSCTIM</sequence>
<evidence type="ECO:0000313" key="10">
    <source>
        <dbReference type="EMBL" id="KAG1302749.1"/>
    </source>
</evidence>
<dbReference type="SMART" id="SM00173">
    <property type="entry name" value="RAS"/>
    <property type="match status" value="1"/>
</dbReference>
<evidence type="ECO:0000313" key="11">
    <source>
        <dbReference type="Proteomes" id="UP000716291"/>
    </source>
</evidence>
<protein>
    <submittedName>
        <fullName evidence="10">Uncharacterized protein</fullName>
    </submittedName>
</protein>
<evidence type="ECO:0000256" key="1">
    <source>
        <dbReference type="ARBA" id="ARBA00004342"/>
    </source>
</evidence>
<keyword evidence="7" id="KW-0472">Membrane</keyword>
<accession>A0A9P7BMX1</accession>
<dbReference type="AlphaFoldDB" id="A0A9P7BMX1"/>
<gene>
    <name evidence="10" type="ORF">G6F64_010670</name>
</gene>
<dbReference type="InterPro" id="IPR003578">
    <property type="entry name" value="Small_GTPase_Rho"/>
</dbReference>
<dbReference type="OrthoDB" id="8830751at2759"/>
<evidence type="ECO:0000256" key="5">
    <source>
        <dbReference type="ARBA" id="ARBA00022741"/>
    </source>
</evidence>
<dbReference type="Gene3D" id="3.40.50.300">
    <property type="entry name" value="P-loop containing nucleotide triphosphate hydrolases"/>
    <property type="match status" value="1"/>
</dbReference>
<proteinExistence type="inferred from homology"/>
<comment type="similarity">
    <text evidence="2">Belongs to the small GTPase superfamily. Rho family.</text>
</comment>
<dbReference type="GO" id="GO:0007264">
    <property type="term" value="P:small GTPase-mediated signal transduction"/>
    <property type="evidence" value="ECO:0007669"/>
    <property type="project" value="InterPro"/>
</dbReference>
<dbReference type="Pfam" id="PF00071">
    <property type="entry name" value="Ras"/>
    <property type="match status" value="1"/>
</dbReference>
<keyword evidence="11" id="KW-1185">Reference proteome</keyword>
<keyword evidence="5" id="KW-0547">Nucleotide-binding</keyword>
<dbReference type="SMART" id="SM00175">
    <property type="entry name" value="RAB"/>
    <property type="match status" value="1"/>
</dbReference>
<dbReference type="Proteomes" id="UP000716291">
    <property type="component" value="Unassembled WGS sequence"/>
</dbReference>